<keyword evidence="4" id="KW-0472">Membrane</keyword>
<evidence type="ECO:0000313" key="10">
    <source>
        <dbReference type="Proteomes" id="UP000236893"/>
    </source>
</evidence>
<feature type="signal peptide" evidence="6">
    <location>
        <begin position="1"/>
        <end position="25"/>
    </location>
</feature>
<dbReference type="AlphaFoldDB" id="A0A2S5A1Z3"/>
<dbReference type="OrthoDB" id="1097962at2"/>
<dbReference type="RefSeq" id="WP_103789200.1">
    <property type="nucleotide sequence ID" value="NZ_PQVF01000007.1"/>
</dbReference>
<evidence type="ECO:0000313" key="9">
    <source>
        <dbReference type="EMBL" id="POY36282.1"/>
    </source>
</evidence>
<gene>
    <name evidence="9" type="ORF">C3K47_11035</name>
</gene>
<keyword evidence="10" id="KW-1185">Reference proteome</keyword>
<dbReference type="SUPFAM" id="SSF48452">
    <property type="entry name" value="TPR-like"/>
    <property type="match status" value="1"/>
</dbReference>
<evidence type="ECO:0000256" key="6">
    <source>
        <dbReference type="SAM" id="SignalP"/>
    </source>
</evidence>
<evidence type="ECO:0000256" key="4">
    <source>
        <dbReference type="ARBA" id="ARBA00023136"/>
    </source>
</evidence>
<dbReference type="InterPro" id="IPR012944">
    <property type="entry name" value="SusD_RagB_dom"/>
</dbReference>
<evidence type="ECO:0000259" key="8">
    <source>
        <dbReference type="Pfam" id="PF14322"/>
    </source>
</evidence>
<sequence>MKRNYINLILSVATLLGLASCTDFLDVKPEDKMLEETVFANKQGVNLALNGLYVKMAGANLYGENLTLSTVEVLGQRYNLSSLNGTFYSASQYNWAESPVSGRMSNVWGDAYSTIMNINRFLQNLEANPGIIDAKTDSIYRGEAIAMRAMLHFDVLRLFGPRYSTADSTQISIPYYDKLENVARPLLPANEVMKNIVADLNHAEKLLVNDPVITLGVRSTTTSTDAMMNRNYRFNYFAVKALQARVNLYRGDKAIALAAAKAVIDNASKFPWTTLANSNEKVNPDRIFSTEMILGAYTTALYTEHNILFLESLEDNVILSPTDKLLKSVFEVDPTTGAGVGGNDYRFKLNWDVPSATSTKTYRTFNKYADITRKTFGFRNTIPLLKISEMYYIAAECEPDQNQALNYLMTVRTNRGLDPLTSVPNLQNEIFKEYQKEFFGEGQLFFYYKRTNAATIPSGVDGAPAIKMDASKYVVPLPQSESQFH</sequence>
<feature type="chain" id="PRO_5015614709" description="RagB/SusD family nutrient uptake outer membrane protein" evidence="6">
    <location>
        <begin position="26"/>
        <end position="485"/>
    </location>
</feature>
<proteinExistence type="inferred from homology"/>
<evidence type="ECO:0000256" key="2">
    <source>
        <dbReference type="ARBA" id="ARBA00006275"/>
    </source>
</evidence>
<organism evidence="9 10">
    <name type="scientific">Solitalea longa</name>
    <dbReference type="NCBI Taxonomy" id="2079460"/>
    <lineage>
        <taxon>Bacteria</taxon>
        <taxon>Pseudomonadati</taxon>
        <taxon>Bacteroidota</taxon>
        <taxon>Sphingobacteriia</taxon>
        <taxon>Sphingobacteriales</taxon>
        <taxon>Sphingobacteriaceae</taxon>
        <taxon>Solitalea</taxon>
    </lineage>
</organism>
<dbReference type="PROSITE" id="PS51257">
    <property type="entry name" value="PROKAR_LIPOPROTEIN"/>
    <property type="match status" value="1"/>
</dbReference>
<dbReference type="Proteomes" id="UP000236893">
    <property type="component" value="Unassembled WGS sequence"/>
</dbReference>
<dbReference type="Pfam" id="PF14322">
    <property type="entry name" value="SusD-like_3"/>
    <property type="match status" value="1"/>
</dbReference>
<evidence type="ECO:0000259" key="7">
    <source>
        <dbReference type="Pfam" id="PF07980"/>
    </source>
</evidence>
<evidence type="ECO:0008006" key="11">
    <source>
        <dbReference type="Google" id="ProtNLM"/>
    </source>
</evidence>
<dbReference type="Pfam" id="PF07980">
    <property type="entry name" value="SusD_RagB"/>
    <property type="match status" value="1"/>
</dbReference>
<dbReference type="EMBL" id="PQVF01000007">
    <property type="protein sequence ID" value="POY36282.1"/>
    <property type="molecule type" value="Genomic_DNA"/>
</dbReference>
<name>A0A2S5A1Z3_9SPHI</name>
<accession>A0A2S5A1Z3</accession>
<comment type="subcellular location">
    <subcellularLocation>
        <location evidence="1">Cell outer membrane</location>
    </subcellularLocation>
</comment>
<dbReference type="InterPro" id="IPR033985">
    <property type="entry name" value="SusD-like_N"/>
</dbReference>
<dbReference type="InterPro" id="IPR011990">
    <property type="entry name" value="TPR-like_helical_dom_sf"/>
</dbReference>
<dbReference type="GO" id="GO:0009279">
    <property type="term" value="C:cell outer membrane"/>
    <property type="evidence" value="ECO:0007669"/>
    <property type="project" value="UniProtKB-SubCell"/>
</dbReference>
<feature type="domain" description="SusD-like N-terminal" evidence="8">
    <location>
        <begin position="23"/>
        <end position="228"/>
    </location>
</feature>
<evidence type="ECO:0000256" key="3">
    <source>
        <dbReference type="ARBA" id="ARBA00022729"/>
    </source>
</evidence>
<evidence type="ECO:0000256" key="5">
    <source>
        <dbReference type="ARBA" id="ARBA00023237"/>
    </source>
</evidence>
<feature type="domain" description="RagB/SusD" evidence="7">
    <location>
        <begin position="357"/>
        <end position="453"/>
    </location>
</feature>
<evidence type="ECO:0000256" key="1">
    <source>
        <dbReference type="ARBA" id="ARBA00004442"/>
    </source>
</evidence>
<dbReference type="Gene3D" id="1.25.40.390">
    <property type="match status" value="1"/>
</dbReference>
<reference evidence="9 10" key="1">
    <citation type="submission" date="2018-01" db="EMBL/GenBank/DDBJ databases">
        <authorList>
            <person name="Gaut B.S."/>
            <person name="Morton B.R."/>
            <person name="Clegg M.T."/>
            <person name="Duvall M.R."/>
        </authorList>
    </citation>
    <scope>NUCLEOTIDE SEQUENCE [LARGE SCALE GENOMIC DNA]</scope>
    <source>
        <strain evidence="9 10">HR-AV</strain>
    </source>
</reference>
<comment type="similarity">
    <text evidence="2">Belongs to the SusD family.</text>
</comment>
<keyword evidence="5" id="KW-0998">Cell outer membrane</keyword>
<comment type="caution">
    <text evidence="9">The sequence shown here is derived from an EMBL/GenBank/DDBJ whole genome shotgun (WGS) entry which is preliminary data.</text>
</comment>
<protein>
    <recommendedName>
        <fullName evidence="11">RagB/SusD family nutrient uptake outer membrane protein</fullName>
    </recommendedName>
</protein>
<dbReference type="Gene3D" id="2.20.20.130">
    <property type="match status" value="1"/>
</dbReference>
<keyword evidence="3 6" id="KW-0732">Signal</keyword>
<dbReference type="Gene3D" id="1.25.40.900">
    <property type="match status" value="1"/>
</dbReference>